<feature type="compositionally biased region" description="Acidic residues" evidence="1">
    <location>
        <begin position="86"/>
        <end position="99"/>
    </location>
</feature>
<keyword evidence="3" id="KW-1185">Reference proteome</keyword>
<sequence length="115" mass="12381">MCPTDEEVELLKVRTTEKKVSGSESDRRGTETEGEPFEDGLVTPVRNEGEETQSGDGEPISTEAPGEPNQREVLPEADNYGNELEPLTDPEGEGVEADESQSVQTPPEQIAGPTP</sequence>
<gene>
    <name evidence="2" type="ORF">NDU88_003324</name>
</gene>
<protein>
    <submittedName>
        <fullName evidence="2">Uncharacterized protein</fullName>
    </submittedName>
</protein>
<evidence type="ECO:0000313" key="2">
    <source>
        <dbReference type="EMBL" id="KAJ1098208.1"/>
    </source>
</evidence>
<accession>A0AAV7M8H1</accession>
<feature type="compositionally biased region" description="Basic and acidic residues" evidence="1">
    <location>
        <begin position="9"/>
        <end position="31"/>
    </location>
</feature>
<reference evidence="2" key="1">
    <citation type="journal article" date="2022" name="bioRxiv">
        <title>Sequencing and chromosome-scale assembly of the giantPleurodeles waltlgenome.</title>
        <authorList>
            <person name="Brown T."/>
            <person name="Elewa A."/>
            <person name="Iarovenko S."/>
            <person name="Subramanian E."/>
            <person name="Araus A.J."/>
            <person name="Petzold A."/>
            <person name="Susuki M."/>
            <person name="Suzuki K.-i.T."/>
            <person name="Hayashi T."/>
            <person name="Toyoda A."/>
            <person name="Oliveira C."/>
            <person name="Osipova E."/>
            <person name="Leigh N.D."/>
            <person name="Simon A."/>
            <person name="Yun M.H."/>
        </authorList>
    </citation>
    <scope>NUCLEOTIDE SEQUENCE</scope>
    <source>
        <strain evidence="2">20211129_DDA</strain>
        <tissue evidence="2">Liver</tissue>
    </source>
</reference>
<dbReference type="AlphaFoldDB" id="A0AAV7M8H1"/>
<proteinExistence type="predicted"/>
<dbReference type="Proteomes" id="UP001066276">
    <property type="component" value="Chromosome 10"/>
</dbReference>
<feature type="region of interest" description="Disordered" evidence="1">
    <location>
        <begin position="1"/>
        <end position="115"/>
    </location>
</feature>
<organism evidence="2 3">
    <name type="scientific">Pleurodeles waltl</name>
    <name type="common">Iberian ribbed newt</name>
    <dbReference type="NCBI Taxonomy" id="8319"/>
    <lineage>
        <taxon>Eukaryota</taxon>
        <taxon>Metazoa</taxon>
        <taxon>Chordata</taxon>
        <taxon>Craniata</taxon>
        <taxon>Vertebrata</taxon>
        <taxon>Euteleostomi</taxon>
        <taxon>Amphibia</taxon>
        <taxon>Batrachia</taxon>
        <taxon>Caudata</taxon>
        <taxon>Salamandroidea</taxon>
        <taxon>Salamandridae</taxon>
        <taxon>Pleurodelinae</taxon>
        <taxon>Pleurodeles</taxon>
    </lineage>
</organism>
<dbReference type="EMBL" id="JANPWB010000014">
    <property type="protein sequence ID" value="KAJ1098208.1"/>
    <property type="molecule type" value="Genomic_DNA"/>
</dbReference>
<name>A0AAV7M8H1_PLEWA</name>
<evidence type="ECO:0000256" key="1">
    <source>
        <dbReference type="SAM" id="MobiDB-lite"/>
    </source>
</evidence>
<comment type="caution">
    <text evidence="2">The sequence shown here is derived from an EMBL/GenBank/DDBJ whole genome shotgun (WGS) entry which is preliminary data.</text>
</comment>
<evidence type="ECO:0000313" key="3">
    <source>
        <dbReference type="Proteomes" id="UP001066276"/>
    </source>
</evidence>